<dbReference type="RefSeq" id="XP_001313262.1">
    <property type="nucleotide sequence ID" value="XM_001313261.1"/>
</dbReference>
<dbReference type="PRINTS" id="PR00301">
    <property type="entry name" value="HEATSHOCK70"/>
</dbReference>
<evidence type="ECO:0000256" key="1">
    <source>
        <dbReference type="ARBA" id="ARBA00022741"/>
    </source>
</evidence>
<dbReference type="GO" id="GO:0042026">
    <property type="term" value="P:protein refolding"/>
    <property type="evidence" value="ECO:0000318"/>
    <property type="project" value="GO_Central"/>
</dbReference>
<dbReference type="GO" id="GO:0005524">
    <property type="term" value="F:ATP binding"/>
    <property type="evidence" value="ECO:0007669"/>
    <property type="project" value="UniProtKB-KW"/>
</dbReference>
<keyword evidence="5" id="KW-1185">Reference proteome</keyword>
<dbReference type="FunFam" id="3.90.640.10:FF:000003">
    <property type="entry name" value="Molecular chaperone DnaK"/>
    <property type="match status" value="1"/>
</dbReference>
<dbReference type="Pfam" id="PF00012">
    <property type="entry name" value="HSP70"/>
    <property type="match status" value="1"/>
</dbReference>
<dbReference type="Proteomes" id="UP000001542">
    <property type="component" value="Unassembled WGS sequence"/>
</dbReference>
<organism evidence="4 5">
    <name type="scientific">Trichomonas vaginalis (strain ATCC PRA-98 / G3)</name>
    <dbReference type="NCBI Taxonomy" id="412133"/>
    <lineage>
        <taxon>Eukaryota</taxon>
        <taxon>Metamonada</taxon>
        <taxon>Parabasalia</taxon>
        <taxon>Trichomonadida</taxon>
        <taxon>Trichomonadidae</taxon>
        <taxon>Trichomonas</taxon>
    </lineage>
</organism>
<dbReference type="AlphaFoldDB" id="A2F432"/>
<dbReference type="SUPFAM" id="SSF100920">
    <property type="entry name" value="Heat shock protein 70kD (HSP70), peptide-binding domain"/>
    <property type="match status" value="1"/>
</dbReference>
<dbReference type="InterPro" id="IPR043129">
    <property type="entry name" value="ATPase_NBD"/>
</dbReference>
<dbReference type="GO" id="GO:0016887">
    <property type="term" value="F:ATP hydrolysis activity"/>
    <property type="evidence" value="ECO:0000318"/>
    <property type="project" value="GO_Central"/>
</dbReference>
<gene>
    <name evidence="4" type="ORF">TVAG_307790</name>
</gene>
<dbReference type="GO" id="GO:0031072">
    <property type="term" value="F:heat shock protein binding"/>
    <property type="evidence" value="ECO:0000318"/>
    <property type="project" value="GO_Central"/>
</dbReference>
<dbReference type="VEuPathDB" id="TrichDB:TVAG_307790"/>
<dbReference type="InParanoid" id="A2F432"/>
<dbReference type="STRING" id="5722.A2F432"/>
<evidence type="ECO:0000256" key="3">
    <source>
        <dbReference type="RuleBase" id="RU003322"/>
    </source>
</evidence>
<sequence>MISGNVIVGIDLGTSNTSCTFEQNGSPEILRFNGASLLPSYIFEQYDEDKKNISNAMGPTIRDLAASYNKKLLFGAKRLLGRNFDHEKVQEFIKIHKDKVDIVNQDNKPLYKITFEDYNKTYYKKPEDVSSDLLGFVRETFAKCHGSQIDACVITVPANFNTNQRRATQNAAQKAGLNCLRLVNEPTAAAFAYKQSLDEVTLRENQTIIVFDFGAGTLDVSVVVFNNNDFVVKYIEGNSDLGGQDFDNILYEYIKEQFKKQYKDVTDADINYRAANLLMLNVEKCKIALSATKRYDIVVQPFAKGIDLNMKIIQSKYQSLIEDKVYQAQDVLAKAIKGAKIDPNSITAVIPIGGTCRTPLVAEMLNSFFNGEDSKKYGIVFNKPINIVEKLSFEHSVSDGAYYIAKLLASGKELGDKVETRKVSKPKPAPIFQDKLANYVGMMMADGNPWWVFPNGAPFPLEDNVPVLNDPWKHSMSFSVIEGKKDDKQFSRIIKVQVDNIPESAKHLITTLKYDENGILEVRLADKTTGFEKFVKITNEFQCSPEEIQSSRRANDENVDLNILEHNFRKKLDNLKSKVNKEKRKASNKKPYNDLLNRIDELDDESQEEFDHKNHPKILDEIERDFKSL</sequence>
<dbReference type="GO" id="GO:0140662">
    <property type="term" value="F:ATP-dependent protein folding chaperone"/>
    <property type="evidence" value="ECO:0007669"/>
    <property type="project" value="InterPro"/>
</dbReference>
<dbReference type="eggNOG" id="KOG0101">
    <property type="taxonomic scope" value="Eukaryota"/>
</dbReference>
<accession>A2F432</accession>
<reference evidence="4" key="1">
    <citation type="submission" date="2006-10" db="EMBL/GenBank/DDBJ databases">
        <authorList>
            <person name="Amadeo P."/>
            <person name="Zhao Q."/>
            <person name="Wortman J."/>
            <person name="Fraser-Liggett C."/>
            <person name="Carlton J."/>
        </authorList>
    </citation>
    <scope>NUCLEOTIDE SEQUENCE</scope>
    <source>
        <strain evidence="4">G3</strain>
    </source>
</reference>
<evidence type="ECO:0000256" key="2">
    <source>
        <dbReference type="ARBA" id="ARBA00022840"/>
    </source>
</evidence>
<reference evidence="4" key="2">
    <citation type="journal article" date="2007" name="Science">
        <title>Draft genome sequence of the sexually transmitted pathogen Trichomonas vaginalis.</title>
        <authorList>
            <person name="Carlton J.M."/>
            <person name="Hirt R.P."/>
            <person name="Silva J.C."/>
            <person name="Delcher A.L."/>
            <person name="Schatz M."/>
            <person name="Zhao Q."/>
            <person name="Wortman J.R."/>
            <person name="Bidwell S.L."/>
            <person name="Alsmark U.C.M."/>
            <person name="Besteiro S."/>
            <person name="Sicheritz-Ponten T."/>
            <person name="Noel C.J."/>
            <person name="Dacks J.B."/>
            <person name="Foster P.G."/>
            <person name="Simillion C."/>
            <person name="Van de Peer Y."/>
            <person name="Miranda-Saavedra D."/>
            <person name="Barton G.J."/>
            <person name="Westrop G.D."/>
            <person name="Mueller S."/>
            <person name="Dessi D."/>
            <person name="Fiori P.L."/>
            <person name="Ren Q."/>
            <person name="Paulsen I."/>
            <person name="Zhang H."/>
            <person name="Bastida-Corcuera F.D."/>
            <person name="Simoes-Barbosa A."/>
            <person name="Brown M.T."/>
            <person name="Hayes R.D."/>
            <person name="Mukherjee M."/>
            <person name="Okumura C.Y."/>
            <person name="Schneider R."/>
            <person name="Smith A.J."/>
            <person name="Vanacova S."/>
            <person name="Villalvazo M."/>
            <person name="Haas B.J."/>
            <person name="Pertea M."/>
            <person name="Feldblyum T.V."/>
            <person name="Utterback T.R."/>
            <person name="Shu C.L."/>
            <person name="Osoegawa K."/>
            <person name="de Jong P.J."/>
            <person name="Hrdy I."/>
            <person name="Horvathova L."/>
            <person name="Zubacova Z."/>
            <person name="Dolezal P."/>
            <person name="Malik S.B."/>
            <person name="Logsdon J.M. Jr."/>
            <person name="Henze K."/>
            <person name="Gupta A."/>
            <person name="Wang C.C."/>
            <person name="Dunne R.L."/>
            <person name="Upcroft J.A."/>
            <person name="Upcroft P."/>
            <person name="White O."/>
            <person name="Salzberg S.L."/>
            <person name="Tang P."/>
            <person name="Chiu C.-H."/>
            <person name="Lee Y.-S."/>
            <person name="Embley T.M."/>
            <person name="Coombs G.H."/>
            <person name="Mottram J.C."/>
            <person name="Tachezy J."/>
            <person name="Fraser-Liggett C.M."/>
            <person name="Johnson P.J."/>
        </authorList>
    </citation>
    <scope>NUCLEOTIDE SEQUENCE [LARGE SCALE GENOMIC DNA]</scope>
    <source>
        <strain evidence="4">G3</strain>
    </source>
</reference>
<evidence type="ECO:0000313" key="5">
    <source>
        <dbReference type="Proteomes" id="UP000001542"/>
    </source>
</evidence>
<dbReference type="Gene3D" id="3.90.640.10">
    <property type="entry name" value="Actin, Chain A, domain 4"/>
    <property type="match status" value="1"/>
</dbReference>
<dbReference type="Gene3D" id="3.30.30.30">
    <property type="match status" value="1"/>
</dbReference>
<dbReference type="GO" id="GO:0005737">
    <property type="term" value="C:cytoplasm"/>
    <property type="evidence" value="ECO:0000318"/>
    <property type="project" value="GO_Central"/>
</dbReference>
<keyword evidence="2 3" id="KW-0067">ATP-binding</keyword>
<dbReference type="GO" id="GO:0044183">
    <property type="term" value="F:protein folding chaperone"/>
    <property type="evidence" value="ECO:0000318"/>
    <property type="project" value="GO_Central"/>
</dbReference>
<name>A2F432_TRIV3</name>
<dbReference type="VEuPathDB" id="TrichDB:TVAGG3_0688240"/>
<comment type="similarity">
    <text evidence="3">Belongs to the heat shock protein 70 family.</text>
</comment>
<dbReference type="OrthoDB" id="1711855at2759"/>
<dbReference type="InterPro" id="IPR013126">
    <property type="entry name" value="Hsp_70_fam"/>
</dbReference>
<keyword evidence="1 3" id="KW-0547">Nucleotide-binding</keyword>
<dbReference type="KEGG" id="tva:4758162"/>
<dbReference type="InterPro" id="IPR029047">
    <property type="entry name" value="HSP70_peptide-bd_sf"/>
</dbReference>
<dbReference type="SMR" id="A2F432"/>
<dbReference type="SUPFAM" id="SSF53067">
    <property type="entry name" value="Actin-like ATPase domain"/>
    <property type="match status" value="2"/>
</dbReference>
<evidence type="ECO:0000313" key="4">
    <source>
        <dbReference type="EMBL" id="EAY00333.1"/>
    </source>
</evidence>
<dbReference type="Gene3D" id="2.60.34.10">
    <property type="entry name" value="Substrate Binding Domain Of DNAk, Chain A, domain 1"/>
    <property type="match status" value="1"/>
</dbReference>
<proteinExistence type="inferred from homology"/>
<dbReference type="Gene3D" id="3.30.420.40">
    <property type="match status" value="2"/>
</dbReference>
<dbReference type="PANTHER" id="PTHR19375">
    <property type="entry name" value="HEAT SHOCK PROTEIN 70KDA"/>
    <property type="match status" value="1"/>
</dbReference>
<protein>
    <submittedName>
        <fullName evidence="4">DnaK protein</fullName>
    </submittedName>
</protein>
<dbReference type="EMBL" id="DS113605">
    <property type="protein sequence ID" value="EAY00333.1"/>
    <property type="molecule type" value="Genomic_DNA"/>
</dbReference>